<protein>
    <submittedName>
        <fullName evidence="11">Bromo domain-containing protein</fullName>
    </submittedName>
</protein>
<feature type="compositionally biased region" description="Polar residues" evidence="7">
    <location>
        <begin position="2218"/>
        <end position="2228"/>
    </location>
</feature>
<feature type="domain" description="Bromo" evidence="8">
    <location>
        <begin position="1939"/>
        <end position="2009"/>
    </location>
</feature>
<evidence type="ECO:0000256" key="3">
    <source>
        <dbReference type="ARBA" id="ARBA00023117"/>
    </source>
</evidence>
<feature type="compositionally biased region" description="Gly residues" evidence="7">
    <location>
        <begin position="1882"/>
        <end position="1892"/>
    </location>
</feature>
<feature type="region of interest" description="Disordered" evidence="7">
    <location>
        <begin position="1872"/>
        <end position="1918"/>
    </location>
</feature>
<dbReference type="PROSITE" id="PS50014">
    <property type="entry name" value="BROMODOMAIN_2"/>
    <property type="match status" value="2"/>
</dbReference>
<dbReference type="InterPro" id="IPR036427">
    <property type="entry name" value="Bromodomain-like_sf"/>
</dbReference>
<dbReference type="WBParaSite" id="TASK_0000774101-mRNA-1">
    <property type="protein sequence ID" value="TASK_0000774101-mRNA-1"/>
    <property type="gene ID" value="TASK_0000774101"/>
</dbReference>
<organism evidence="11">
    <name type="scientific">Taenia asiatica</name>
    <name type="common">Asian tapeworm</name>
    <dbReference type="NCBI Taxonomy" id="60517"/>
    <lineage>
        <taxon>Eukaryota</taxon>
        <taxon>Metazoa</taxon>
        <taxon>Spiralia</taxon>
        <taxon>Lophotrochozoa</taxon>
        <taxon>Platyhelminthes</taxon>
        <taxon>Cestoda</taxon>
        <taxon>Eucestoda</taxon>
        <taxon>Cyclophyllidea</taxon>
        <taxon>Taeniidae</taxon>
        <taxon>Taenia</taxon>
    </lineage>
</organism>
<feature type="region of interest" description="Disordered" evidence="7">
    <location>
        <begin position="1640"/>
        <end position="1684"/>
    </location>
</feature>
<name>A0A0R3WAX4_TAEAS</name>
<sequence>MEEADEVGPRYRMCLFLFGNVDKRGQLEGEYANDEELSSINHIDACHVNEFEANIKTIVSDSTESGPSIPPEADDNIVDSLQSVESKDYYDESELICLDVVENSVPGEVNADDDYDEPVHSSEFTASGKTEEMSVLDNFSTNETLFTSSLAYPSYSHSSHPSPLPSVTSSVSSCRPEPSSPTSEQLSSSSPNLNPPSSTKQEVDDTAVIMPPPLHPAPVAASRQQHRVISPFCKPALNHDSDPLYSSDHQAFSHRILNTPLGNLLPSEYADVDITALFPHYSPNLIPRWGRIINLPYPPQRYDDLKHDPIDSSEDEGFVGLTNGESGNLDEVIDRFHLFFRNFLDLGEIPTHEKQFEEAKKLDELLELETSPDPCQNYLSGAERSWWQIAFAERLAQLENSSTAASGQSVSKEVDSKKDRKSRKRSLANAVNDASINNNSTSVATAGVKAKPEEGESSSSVQSRYCTWRFGPAKYWYDQLEIPETADITKWTEWRKNTTPPVAVAPARVESFNAAVCSNPILTLEPETRAVAADSTTDAITQTEPQTSRSIDEVDEEDMDGGTEGAEAEVEDEEEMFLPFKLIQWEDDIIYDPQLSNNKVCSRLSKVPCVSEISNSLLHHYTKRRCDSYQGKYPGILGYKVLTGSGQIGQPATGMSGGNAGGTIVSASSTSTADAHNQASTALRSSACFTGPYSFFPVENPQIMDDSWRFDIIYDPQCHTPAVDTPFLLTLNKNDEQSLLDTVVNDDELVVNAPSALKKKQPEHMQDGHINRASFHVTFGFASTRGTLTGALAKAEKGAEKVKRILGKHGFLAEGEWNEESGESDDNAEGGEDTNQETANMASAAAAASGLPPKDPLNLSNDEFYAIRSGGLFGNLARCGPLQHSTPAVELWPPFFPTYNTPSRLRQFHRVPLKQYTRGMMSQFSTPISVNNLTRVIQRKSKEREEEKMAAGGGDIFFMRTPQDLSGFDGEVVLFEYSEEFPPLMNQIGMATRLVNYYRPLLPKDPSLSPDPAGNSSPPDLPYGSLVNVGNTDSPFLGVVRPGGCLQSMENNMFRAPIYPHKTPLTDFLVIRNRNGLWIRRVPNAFTVGQEVPLMEVPGPNSKRANNFARDFLQVYILRLFLKSTDEPKRIKMEEIRSAFPNHSESSVRKRLKICADFKRTGVDASWWVLRPDYRLPSEEEIRYLVQPEDFCAFFSMQAAELRLKDAGYGEKSLFVLDENPEEEEEKEGQPKMEDEVRAAPWNTTRAYLAAQRGGCFLELHGPADPTGCGEAFSYSKTSAKPGALFRQAGGEVARGLLKDKKTVTGTDADLRKLHLREARALLRSFGISEADLKTFKRWEIIDMVRFTSTERAKQGEEESTAKFARGNRLSMAEQIRCYREECQRIFDLQNRVLSNPELLSSDEEEEEPSSEEDEDDGKVGTSGSSGANGSGGASSSAIGGVRLSSLPSSNQQSVRNVHSLLTNRITSEELRERQEEAERENLKRSMELGKSLFSSKNKRKQNPQGMIPNASDTAHVQQQQQPGVVAVGAEMTALAVYEASAASAGTILDLPAPFPNAQKKMLRITRTYCKGTDREHSRTEVVPWSSVVEIYLKIKQTRDLEQIHTFVGSDEQFKEQRRKEKRRIQDQLRRVRKQQELLRARGMADGGAPLRDASGRLLPINRLPGSGPVPSSSRRRHKPSSNILKMRCGACGQTGHMRTNKECPMYGRNDAVAPPLPGGGRSGSRRVLPPGVEPETVAAAQELTSKPVAELLAATGGGGGGDGSGGAGYDAGDTDSAAFGDAPHSIGASRLSDDSDDAFDHHRGDHECYDTHDEDSRTQFDNSRGRTTGNLGRYTDSHHPPRRHDLKMTISKQLLDRLDAASEVVRYVEAANQRSRTSTSGNGGRGGAGGGGRRRSTLASAADDDYPTSTIKHRGNRRRIDPRVAINHIFEGIYKGLSQIPGCKIFMHPVKEKDFPNYYKHIQHPMDLSQIRMKINQNAYSTREEFLSDIRLIHDNSEKFNGRFSAFTETAMKMCSYVVEEFCQKEMKLMRLEPLVNPLLDENDLVRLGFLLQKAVDAMRGVENSRAFHFPVEKRRYPRRKPYFLRQVPSYTISGLFLKDYYKAIVQPMDLSTLEKLIKDNRYHSREEFFNDADLILSNCRQYNGDESVLTRIARKMLDVAHSTLDEVADTIETIEENIRQRLDEISTADSQSQHGGTASIDLTGPSTSKSTKRSLKQSGDPETSSKLPLYSVPEDDAESTHGGKKRKVVDGENSSRGSLRSFSAHEEEEGEFQYETETESRFLPTLQNADSENDDLQRPSVTPAVPNAYIDEDSRILMDERSSMVAAQDTLVAQDLQLTSSESSRDLSEREGGELMDDSVIDAAAAALSRPSSRYSPDLASDHANDCFDSRSEGTPVADVNDGSDGNDDGRPVKRQRVEFFIGSDEEDWDSGE</sequence>
<keyword evidence="4" id="KW-0804">Transcription</keyword>
<dbReference type="InterPro" id="IPR001487">
    <property type="entry name" value="Bromodomain"/>
</dbReference>
<dbReference type="Proteomes" id="UP000282613">
    <property type="component" value="Unassembled WGS sequence"/>
</dbReference>
<feature type="region of interest" description="Disordered" evidence="7">
    <location>
        <begin position="814"/>
        <end position="835"/>
    </location>
</feature>
<feature type="region of interest" description="Disordered" evidence="7">
    <location>
        <begin position="1753"/>
        <end position="1844"/>
    </location>
</feature>
<feature type="region of interest" description="Disordered" evidence="7">
    <location>
        <begin position="107"/>
        <end position="128"/>
    </location>
</feature>
<evidence type="ECO:0000313" key="11">
    <source>
        <dbReference type="WBParaSite" id="TASK_0000774101-mRNA-1"/>
    </source>
</evidence>
<evidence type="ECO:0000256" key="7">
    <source>
        <dbReference type="SAM" id="MobiDB-lite"/>
    </source>
</evidence>
<dbReference type="Pfam" id="PF12157">
    <property type="entry name" value="DUF3591"/>
    <property type="match status" value="1"/>
</dbReference>
<accession>A0A0R3WAX4</accession>
<feature type="compositionally biased region" description="Acidic residues" evidence="7">
    <location>
        <begin position="1401"/>
        <end position="1417"/>
    </location>
</feature>
<dbReference type="EMBL" id="UYRS01018667">
    <property type="protein sequence ID" value="VDK38938.1"/>
    <property type="molecule type" value="Genomic_DNA"/>
</dbReference>
<reference evidence="11" key="1">
    <citation type="submission" date="2016-04" db="UniProtKB">
        <authorList>
            <consortium name="WormBaseParasite"/>
        </authorList>
    </citation>
    <scope>IDENTIFICATION</scope>
</reference>
<keyword evidence="3 6" id="KW-0103">Bromodomain</keyword>
<feature type="compositionally biased region" description="Basic and acidic residues" evidence="7">
    <location>
        <begin position="1799"/>
        <end position="1819"/>
    </location>
</feature>
<feature type="compositionally biased region" description="Polar residues" evidence="7">
    <location>
        <begin position="2254"/>
        <end position="2263"/>
    </location>
</feature>
<dbReference type="SMART" id="SM00297">
    <property type="entry name" value="BROMO"/>
    <property type="match status" value="2"/>
</dbReference>
<evidence type="ECO:0000256" key="5">
    <source>
        <dbReference type="ARBA" id="ARBA00023242"/>
    </source>
</evidence>
<dbReference type="GO" id="GO:0016251">
    <property type="term" value="F:RNA polymerase II general transcription initiation factor activity"/>
    <property type="evidence" value="ECO:0007669"/>
    <property type="project" value="InterPro"/>
</dbReference>
<feature type="compositionally biased region" description="Polar residues" evidence="7">
    <location>
        <begin position="1446"/>
        <end position="1456"/>
    </location>
</feature>
<feature type="region of interest" description="Disordered" evidence="7">
    <location>
        <begin position="402"/>
        <end position="435"/>
    </location>
</feature>
<dbReference type="GO" id="GO:0017025">
    <property type="term" value="F:TBP-class protein binding"/>
    <property type="evidence" value="ECO:0007669"/>
    <property type="project" value="InterPro"/>
</dbReference>
<keyword evidence="2" id="KW-0805">Transcription regulation</keyword>
<evidence type="ECO:0000259" key="8">
    <source>
        <dbReference type="PROSITE" id="PS50014"/>
    </source>
</evidence>
<feature type="domain" description="Bromo" evidence="8">
    <location>
        <begin position="2061"/>
        <end position="2152"/>
    </location>
</feature>
<dbReference type="SUPFAM" id="SSF47370">
    <property type="entry name" value="Bromodomain"/>
    <property type="match status" value="2"/>
</dbReference>
<dbReference type="InterPro" id="IPR040240">
    <property type="entry name" value="TAF1"/>
</dbReference>
<gene>
    <name evidence="9" type="ORF">TASK_LOCUS7742</name>
</gene>
<feature type="region of interest" description="Disordered" evidence="7">
    <location>
        <begin position="1397"/>
        <end position="1456"/>
    </location>
</feature>
<feature type="compositionally biased region" description="Gly residues" evidence="7">
    <location>
        <begin position="1756"/>
        <end position="1770"/>
    </location>
</feature>
<proteinExistence type="predicted"/>
<feature type="compositionally biased region" description="Low complexity" evidence="7">
    <location>
        <begin position="1663"/>
        <end position="1673"/>
    </location>
</feature>
<dbReference type="PRINTS" id="PR00503">
    <property type="entry name" value="BROMODOMAIN"/>
</dbReference>
<comment type="subcellular location">
    <subcellularLocation>
        <location evidence="1">Nucleus</location>
    </subcellularLocation>
</comment>
<evidence type="ECO:0000256" key="6">
    <source>
        <dbReference type="PROSITE-ProRule" id="PRU00035"/>
    </source>
</evidence>
<feature type="compositionally biased region" description="Polar residues" evidence="7">
    <location>
        <begin position="1820"/>
        <end position="1831"/>
    </location>
</feature>
<dbReference type="Pfam" id="PF00439">
    <property type="entry name" value="Bromodomain"/>
    <property type="match status" value="2"/>
</dbReference>
<dbReference type="STRING" id="60517.A0A0R3WAX4"/>
<evidence type="ECO:0000256" key="4">
    <source>
        <dbReference type="ARBA" id="ARBA00023163"/>
    </source>
</evidence>
<reference evidence="9 10" key="2">
    <citation type="submission" date="2018-11" db="EMBL/GenBank/DDBJ databases">
        <authorList>
            <consortium name="Pathogen Informatics"/>
        </authorList>
    </citation>
    <scope>NUCLEOTIDE SEQUENCE [LARGE SCALE GENOMIC DNA]</scope>
</reference>
<keyword evidence="5" id="KW-0539">Nucleus</keyword>
<feature type="region of interest" description="Disordered" evidence="7">
    <location>
        <begin position="1470"/>
        <end position="1489"/>
    </location>
</feature>
<dbReference type="GO" id="GO:0005669">
    <property type="term" value="C:transcription factor TFIID complex"/>
    <property type="evidence" value="ECO:0007669"/>
    <property type="project" value="InterPro"/>
</dbReference>
<feature type="compositionally biased region" description="Acidic residues" evidence="7">
    <location>
        <begin position="553"/>
        <end position="569"/>
    </location>
</feature>
<evidence type="ECO:0000256" key="1">
    <source>
        <dbReference type="ARBA" id="ARBA00004123"/>
    </source>
</evidence>
<feature type="compositionally biased region" description="Acidic residues" evidence="7">
    <location>
        <begin position="2268"/>
        <end position="2279"/>
    </location>
</feature>
<feature type="compositionally biased region" description="Polar residues" evidence="7">
    <location>
        <begin position="534"/>
        <end position="549"/>
    </location>
</feature>
<dbReference type="Pfam" id="PF15288">
    <property type="entry name" value="zf-CCHC_6"/>
    <property type="match status" value="1"/>
</dbReference>
<feature type="region of interest" description="Disordered" evidence="7">
    <location>
        <begin position="534"/>
        <end position="569"/>
    </location>
</feature>
<dbReference type="PANTHER" id="PTHR13900">
    <property type="entry name" value="TRANSCRIPTION INITIATION FACTOR TFIID"/>
    <property type="match status" value="1"/>
</dbReference>
<feature type="compositionally biased region" description="Low complexity" evidence="7">
    <location>
        <begin position="153"/>
        <end position="199"/>
    </location>
</feature>
<dbReference type="InterPro" id="IPR041670">
    <property type="entry name" value="Znf-CCHC_6"/>
</dbReference>
<feature type="compositionally biased region" description="Basic and acidic residues" evidence="7">
    <location>
        <begin position="1470"/>
        <end position="1488"/>
    </location>
</feature>
<feature type="compositionally biased region" description="Acidic residues" evidence="7">
    <location>
        <begin position="816"/>
        <end position="835"/>
    </location>
</feature>
<evidence type="ECO:0000313" key="10">
    <source>
        <dbReference type="Proteomes" id="UP000282613"/>
    </source>
</evidence>
<feature type="region of interest" description="Disordered" evidence="7">
    <location>
        <begin position="2187"/>
        <end position="2282"/>
    </location>
</feature>
<feature type="region of interest" description="Disordered" evidence="7">
    <location>
        <begin position="2335"/>
        <end position="2417"/>
    </location>
</feature>
<dbReference type="InterPro" id="IPR022591">
    <property type="entry name" value="TAF1_HAT_dom"/>
</dbReference>
<feature type="region of interest" description="Disordered" evidence="7">
    <location>
        <begin position="1494"/>
        <end position="1519"/>
    </location>
</feature>
<keyword evidence="10" id="KW-1185">Reference proteome</keyword>
<evidence type="ECO:0000313" key="9">
    <source>
        <dbReference type="EMBL" id="VDK38938.1"/>
    </source>
</evidence>
<evidence type="ECO:0000256" key="2">
    <source>
        <dbReference type="ARBA" id="ARBA00023015"/>
    </source>
</evidence>
<feature type="region of interest" description="Disordered" evidence="7">
    <location>
        <begin position="153"/>
        <end position="203"/>
    </location>
</feature>
<dbReference type="PANTHER" id="PTHR13900:SF0">
    <property type="entry name" value="TRANSCRIPTION INITIATION FACTOR TFIID SUBUNIT 1"/>
    <property type="match status" value="1"/>
</dbReference>
<feature type="compositionally biased region" description="Basic and acidic residues" evidence="7">
    <location>
        <begin position="2345"/>
        <end position="2355"/>
    </location>
</feature>
<dbReference type="OrthoDB" id="5752at2759"/>
<feature type="compositionally biased region" description="Basic and acidic residues" evidence="7">
    <location>
        <begin position="2382"/>
        <end position="2394"/>
    </location>
</feature>
<dbReference type="Gene3D" id="1.20.920.10">
    <property type="entry name" value="Bromodomain-like"/>
    <property type="match status" value="2"/>
</dbReference>
<feature type="compositionally biased region" description="Polar residues" evidence="7">
    <location>
        <begin position="2189"/>
        <end position="2198"/>
    </location>
</feature>
<dbReference type="GO" id="GO:0004402">
    <property type="term" value="F:histone acetyltransferase activity"/>
    <property type="evidence" value="ECO:0007669"/>
    <property type="project" value="InterPro"/>
</dbReference>
<dbReference type="GO" id="GO:0051123">
    <property type="term" value="P:RNA polymerase II preinitiation complex assembly"/>
    <property type="evidence" value="ECO:0007669"/>
    <property type="project" value="TreeGrafter"/>
</dbReference>